<dbReference type="InterPro" id="IPR011054">
    <property type="entry name" value="Rudment_hybrid_motif"/>
</dbReference>
<evidence type="ECO:0000259" key="7">
    <source>
        <dbReference type="PROSITE" id="PS50968"/>
    </source>
</evidence>
<dbReference type="CDD" id="cd06850">
    <property type="entry name" value="biotinyl_domain"/>
    <property type="match status" value="1"/>
</dbReference>
<accession>A0ABY4W8K4</accession>
<evidence type="ECO:0000256" key="3">
    <source>
        <dbReference type="ARBA" id="ARBA00022741"/>
    </source>
</evidence>
<feature type="domain" description="Biotin carboxylation" evidence="9">
    <location>
        <begin position="3"/>
        <end position="448"/>
    </location>
</feature>
<evidence type="ECO:0000256" key="5">
    <source>
        <dbReference type="ARBA" id="ARBA00023267"/>
    </source>
</evidence>
<dbReference type="PROSITE" id="PS50975">
    <property type="entry name" value="ATP_GRASP"/>
    <property type="match status" value="1"/>
</dbReference>
<dbReference type="Pfam" id="PF02785">
    <property type="entry name" value="Biotin_carb_C"/>
    <property type="match status" value="1"/>
</dbReference>
<organism evidence="10 11">
    <name type="scientific">Sneathiella marina</name>
    <dbReference type="NCBI Taxonomy" id="2950108"/>
    <lineage>
        <taxon>Bacteria</taxon>
        <taxon>Pseudomonadati</taxon>
        <taxon>Pseudomonadota</taxon>
        <taxon>Alphaproteobacteria</taxon>
        <taxon>Sneathiellales</taxon>
        <taxon>Sneathiellaceae</taxon>
        <taxon>Sneathiella</taxon>
    </lineage>
</organism>
<dbReference type="GO" id="GO:0003989">
    <property type="term" value="F:acetyl-CoA carboxylase activity"/>
    <property type="evidence" value="ECO:0007669"/>
    <property type="project" value="UniProtKB-EC"/>
</dbReference>
<feature type="domain" description="ATP-grasp" evidence="8">
    <location>
        <begin position="122"/>
        <end position="319"/>
    </location>
</feature>
<dbReference type="SUPFAM" id="SSF56059">
    <property type="entry name" value="Glutathione synthetase ATP-binding domain-like"/>
    <property type="match status" value="1"/>
</dbReference>
<dbReference type="InterPro" id="IPR016185">
    <property type="entry name" value="PreATP-grasp_dom_sf"/>
</dbReference>
<dbReference type="EMBL" id="CP098747">
    <property type="protein sequence ID" value="USG62468.1"/>
    <property type="molecule type" value="Genomic_DNA"/>
</dbReference>
<proteinExistence type="predicted"/>
<dbReference type="Pfam" id="PF00364">
    <property type="entry name" value="Biotin_lipoyl"/>
    <property type="match status" value="1"/>
</dbReference>
<dbReference type="Pfam" id="PF00289">
    <property type="entry name" value="Biotin_carb_N"/>
    <property type="match status" value="1"/>
</dbReference>
<comment type="cofactor">
    <cofactor evidence="1">
        <name>biotin</name>
        <dbReference type="ChEBI" id="CHEBI:57586"/>
    </cofactor>
</comment>
<evidence type="ECO:0000256" key="6">
    <source>
        <dbReference type="PROSITE-ProRule" id="PRU00409"/>
    </source>
</evidence>
<dbReference type="RefSeq" id="WP_251936234.1">
    <property type="nucleotide sequence ID" value="NZ_CP098747.1"/>
</dbReference>
<dbReference type="Pfam" id="PF02786">
    <property type="entry name" value="CPSase_L_D2"/>
    <property type="match status" value="1"/>
</dbReference>
<evidence type="ECO:0000313" key="11">
    <source>
        <dbReference type="Proteomes" id="UP001056291"/>
    </source>
</evidence>
<keyword evidence="4 6" id="KW-0067">ATP-binding</keyword>
<keyword evidence="2 10" id="KW-0436">Ligase</keyword>
<dbReference type="InterPro" id="IPR011764">
    <property type="entry name" value="Biotin_carboxylation_dom"/>
</dbReference>
<evidence type="ECO:0000256" key="4">
    <source>
        <dbReference type="ARBA" id="ARBA00022840"/>
    </source>
</evidence>
<reference evidence="10" key="1">
    <citation type="submission" date="2022-06" db="EMBL/GenBank/DDBJ databases">
        <title>Sneathiella actinostolidae sp. nov., isolated from a sea anemonein the Western Pacific Ocean.</title>
        <authorList>
            <person name="Wei M.J."/>
        </authorList>
    </citation>
    <scope>NUCLEOTIDE SEQUENCE</scope>
    <source>
        <strain evidence="10">PHK-P5</strain>
    </source>
</reference>
<dbReference type="Proteomes" id="UP001056291">
    <property type="component" value="Chromosome"/>
</dbReference>
<dbReference type="PROSITE" id="PS00188">
    <property type="entry name" value="BIOTIN"/>
    <property type="match status" value="1"/>
</dbReference>
<name>A0ABY4W8K4_9PROT</name>
<dbReference type="InterPro" id="IPR005481">
    <property type="entry name" value="BC-like_N"/>
</dbReference>
<keyword evidence="3 6" id="KW-0547">Nucleotide-binding</keyword>
<dbReference type="PROSITE" id="PS50968">
    <property type="entry name" value="BIOTINYL_LIPOYL"/>
    <property type="match status" value="1"/>
</dbReference>
<dbReference type="PANTHER" id="PTHR18866">
    <property type="entry name" value="CARBOXYLASE:PYRUVATE/ACETYL-COA/PROPIONYL-COA CARBOXYLASE"/>
    <property type="match status" value="1"/>
</dbReference>
<feature type="domain" description="Lipoyl-binding" evidence="7">
    <location>
        <begin position="583"/>
        <end position="659"/>
    </location>
</feature>
<dbReference type="InterPro" id="IPR005482">
    <property type="entry name" value="Biotin_COase_C"/>
</dbReference>
<keyword evidence="11" id="KW-1185">Reference proteome</keyword>
<protein>
    <submittedName>
        <fullName evidence="10">Acetyl-CoA carboxylase biotin carboxylase subunit</fullName>
        <ecNumber evidence="10">6.4.1.2</ecNumber>
    </submittedName>
</protein>
<dbReference type="InterPro" id="IPR050856">
    <property type="entry name" value="Biotin_carboxylase_complex"/>
</dbReference>
<dbReference type="PROSITE" id="PS00867">
    <property type="entry name" value="CPSASE_2"/>
    <property type="match status" value="1"/>
</dbReference>
<evidence type="ECO:0000259" key="8">
    <source>
        <dbReference type="PROSITE" id="PS50975"/>
    </source>
</evidence>
<dbReference type="InterPro" id="IPR000089">
    <property type="entry name" value="Biotin_lipoyl"/>
</dbReference>
<dbReference type="NCBIfam" id="NF006367">
    <property type="entry name" value="PRK08591.1"/>
    <property type="match status" value="1"/>
</dbReference>
<evidence type="ECO:0000256" key="2">
    <source>
        <dbReference type="ARBA" id="ARBA00022598"/>
    </source>
</evidence>
<dbReference type="SMART" id="SM00878">
    <property type="entry name" value="Biotin_carb_C"/>
    <property type="match status" value="1"/>
</dbReference>
<evidence type="ECO:0000256" key="1">
    <source>
        <dbReference type="ARBA" id="ARBA00001953"/>
    </source>
</evidence>
<dbReference type="PROSITE" id="PS50979">
    <property type="entry name" value="BC"/>
    <property type="match status" value="1"/>
</dbReference>
<dbReference type="Gene3D" id="2.40.50.100">
    <property type="match status" value="1"/>
</dbReference>
<sequence>MKEFSSLLVANRGEIALRIMRTAKELGLRTIAVYSDADKTAPHVKFADDKIHIGGSPVGESYLVIEKIIDAAKISGAEAIHPGYGFLSENSAFSKAVNEAGLVFVGPPEHAIDVMGDKARSKRAMIKANIPCVPGYQGEDQSDERLIDESMAIGFPIMVKAAAGGGGRGMRLVFNDNDLPGAIQLARSEAQNAFGSSELIIEKAVQQPRHVEIQIFADTFGNTIHLGERDCSVQRRHQKIVEESPCPVMTEELRARMGKAAVDAAKAVDYVGAGTVEFLLDSLGNFYFLEMNTRLQVEHPVTELVTGLDLVTLQLNVAAGEPLGITQEEVTLNGHAIEVRLYAEDPENDFLPSTGPVTLWHEPQGKDIRVDSGIQTGSNVSPFYDPMVAKIIAHGETRNQARLRLIKAMKSSALFGLKSNRDFLIDTLSQQKFANGEATTAFIDDVYGEGGYKAAQQEIEILAAVAVLKFTLERNRALAETIDLNQELLNWSSTGKLQSVFSFMRGDETVQSTVTALGSQSYQVEIADELIDVDDVNVDGNCATLNVKGHGFDAVIHEESDGNLNVAIGNTSLLLTNASRNSRTDEGNNSGSVKSPMHGLLLEIAVKSGESVSKGDKLAVLEAMKMQHEIIANIDGVVAEISAIAGNQIAADELLLEIGPIAEE</sequence>
<evidence type="ECO:0000259" key="9">
    <source>
        <dbReference type="PROSITE" id="PS50979"/>
    </source>
</evidence>
<dbReference type="InterPro" id="IPR001882">
    <property type="entry name" value="Biotin_BS"/>
</dbReference>
<dbReference type="EC" id="6.4.1.2" evidence="10"/>
<dbReference type="SUPFAM" id="SSF51246">
    <property type="entry name" value="Rudiment single hybrid motif"/>
    <property type="match status" value="1"/>
</dbReference>
<dbReference type="Gene3D" id="3.30.470.20">
    <property type="entry name" value="ATP-grasp fold, B domain"/>
    <property type="match status" value="1"/>
</dbReference>
<evidence type="ECO:0000313" key="10">
    <source>
        <dbReference type="EMBL" id="USG62468.1"/>
    </source>
</evidence>
<dbReference type="PROSITE" id="PS00866">
    <property type="entry name" value="CPSASE_1"/>
    <property type="match status" value="1"/>
</dbReference>
<gene>
    <name evidence="10" type="ORF">NBZ79_05710</name>
</gene>
<dbReference type="InterPro" id="IPR005479">
    <property type="entry name" value="CPAse_ATP-bd"/>
</dbReference>
<dbReference type="SUPFAM" id="SSF51230">
    <property type="entry name" value="Single hybrid motif"/>
    <property type="match status" value="1"/>
</dbReference>
<dbReference type="InterPro" id="IPR011053">
    <property type="entry name" value="Single_hybrid_motif"/>
</dbReference>
<dbReference type="SUPFAM" id="SSF52440">
    <property type="entry name" value="PreATP-grasp domain"/>
    <property type="match status" value="1"/>
</dbReference>
<dbReference type="PANTHER" id="PTHR18866:SF33">
    <property type="entry name" value="METHYLCROTONOYL-COA CARBOXYLASE SUBUNIT ALPHA, MITOCHONDRIAL-RELATED"/>
    <property type="match status" value="1"/>
</dbReference>
<dbReference type="InterPro" id="IPR011761">
    <property type="entry name" value="ATP-grasp"/>
</dbReference>
<keyword evidence="5" id="KW-0092">Biotin</keyword>